<dbReference type="RefSeq" id="NP_620562.1">
    <property type="nucleotide sequence ID" value="NC_003783.1"/>
</dbReference>
<dbReference type="Proteomes" id="UP000204168">
    <property type="component" value="Segment"/>
</dbReference>
<keyword evidence="10" id="KW-0812">Transmembrane</keyword>
<dbReference type="GO" id="GO:0003968">
    <property type="term" value="F:RNA-directed RNA polymerase activity"/>
    <property type="evidence" value="ECO:0007669"/>
    <property type="project" value="UniProtKB-KW"/>
</dbReference>
<dbReference type="Gene3D" id="2.40.10.10">
    <property type="entry name" value="Trypsin-like serine proteases"/>
    <property type="match status" value="1"/>
</dbReference>
<dbReference type="GO" id="GO:0005524">
    <property type="term" value="F:ATP binding"/>
    <property type="evidence" value="ECO:0007669"/>
    <property type="project" value="UniProtKB-KW"/>
</dbReference>
<evidence type="ECO:0000256" key="9">
    <source>
        <dbReference type="ARBA" id="ARBA00022953"/>
    </source>
</evidence>
<feature type="domain" description="Peptidase C3" evidence="13">
    <location>
        <begin position="993"/>
        <end position="1218"/>
    </location>
</feature>
<feature type="domain" description="SF3 helicase" evidence="12">
    <location>
        <begin position="611"/>
        <end position="790"/>
    </location>
</feature>
<dbReference type="SUPFAM" id="SSF56672">
    <property type="entry name" value="DNA/RNA polymerases"/>
    <property type="match status" value="1"/>
</dbReference>
<reference evidence="14 15" key="1">
    <citation type="journal article" date="2000" name="J. Gen. Virol.">
        <title>Nucleotide sequence analysis of Triatoma virus shows that it is a member of a novel group of insect RNA viruses.</title>
        <authorList>
            <person name="Czibener C."/>
            <person name="La Torre J.L."/>
            <person name="Muscio O.A."/>
            <person name="Ugalde R.A."/>
            <person name="Scodeller E.A."/>
        </authorList>
    </citation>
    <scope>NUCLEOTIDE SEQUENCE [LARGE SCALE GENOMIC DNA]</scope>
</reference>
<keyword evidence="3" id="KW-0808">Transferase</keyword>
<feature type="domain" description="RdRp catalytic" evidence="11">
    <location>
        <begin position="1516"/>
        <end position="1653"/>
    </location>
</feature>
<organism evidence="14 15">
    <name type="scientific">Triatoma virus</name>
    <dbReference type="NCBI Taxonomy" id="103442"/>
    <lineage>
        <taxon>Viruses</taxon>
        <taxon>Riboviria</taxon>
        <taxon>Orthornavirae</taxon>
        <taxon>Pisuviricota</taxon>
        <taxon>Pisoniviricetes</taxon>
        <taxon>Picornavirales</taxon>
        <taxon>Dicistroviridae</taxon>
        <taxon>Triatovirus</taxon>
        <taxon>Triatovirus triatomae</taxon>
    </lineage>
</organism>
<dbReference type="Gene3D" id="3.30.70.270">
    <property type="match status" value="1"/>
</dbReference>
<dbReference type="GO" id="GO:0039694">
    <property type="term" value="P:viral RNA genome replication"/>
    <property type="evidence" value="ECO:0007669"/>
    <property type="project" value="InterPro"/>
</dbReference>
<dbReference type="PROSITE" id="PS51874">
    <property type="entry name" value="PCV_3C_PRO"/>
    <property type="match status" value="1"/>
</dbReference>
<dbReference type="GO" id="GO:0003723">
    <property type="term" value="F:RNA binding"/>
    <property type="evidence" value="ECO:0007669"/>
    <property type="project" value="InterPro"/>
</dbReference>
<sequence>EFLRKFLIPFLWCSVCSFQLGRISLSQRPWPNPEMNKILQKFIENRPSSPLSILVSELEVKFPVFLIRQYNFALDDDKDHWLMTSRQNTGTILDYGYNFGFYKVPFSEMMYCSCLNCEKTEYDSERVYYENIGEMFDIDPACINGLVIDRYERLRGYPWESDKISYTNSLLDLCLFSSLSERSLQQMFREPRISFEQFSELTLNLGILKPFCRFYSSYYFNYEPYMNRLKVLNPTMPKLCTNLAKCSKRISDRWSCVNSTILCQCREDTVTLHKDLIPLNLNFDLKEILAQSGDQEVPSTDVSINFQQRSDGTYVNFKNQYSGESFSQRIPSTVEAFCLQHSDLLSRISEMSPSEFKKLVDRYKSRNGEQIVPESQAAFSLVEFNLPSLQPLIDQLCSLISSSISDLFSMGKVLIQAIVICVSVLSAVLAYNYLPFKAVSGFCLLICSLYFAEDVLCYMREILDLYITPQAQSGGIESLWFCTNVFNALLFRNFKLKSLSEFARFIAIVPRAIQGIDCIGELISKAFEFARISFYKYVLKSDVPITQESPVTKWSGEVQKYYMKYLESQLVYDEINFNLLGSLYQEGIVMLNSHIFVTARPLISRLLAIISSILMEFKNRGFSESTIRNPPVTIYISGDTGVGKSTLSYPLSADIIKKIAGDTTHDLKNNWKKLIYTRNSEQEFWDGYTGQLCCVFDDFGQRIDTSSNPNLELFEIIRAANMYPYPLHMAELSQKQNTFFSSKVIMCSTNVRLEDIKTESLNFPIALKRRFDINVRVSLKPEIDKESLWKSERFDPSIYCFTEVDYNGSIVGALSYKELVNRICSLYSRRSAFVQSIDSFVTSRFEDLENEEVVAQVGYLPGDDSKSKVRYLSVAIPSLIESHVSDWNKRWNNLIEKYPFLPSMKVIGGVMGLLAVGLGISTMFWKKTEKKESHVVSFSESCEKVEQRPVVKCESCEKDTQRPTVRCETSTLDMKVDNQPCDEFLTKSQGVLDLNASEVLGKITKKNLYAMYMPGVRLGHALFIKGCVAAFPTHFIAAMKLRISKNPEAEVCFKSPFVNRPVWKMLAKDLINLSKPFSYKTNLPCDLTLAPIRVAWSHNDITDLFVSASEVSRVIESPAVLPLIMCDNGKDPGFGVIKFTSAGSRLQEKTDLIYKGPDSQNIYLRSAWEYSLDTQSGDCGAPLILRNPMCRGKICGIHVAGLPTGGLGYAVPITKEFILDCLSSFAKHDLTTICNVPEISQSGGVSQLPLNEPITWNDNLSIPGEFGLVGKARAIPSPSKSQITESLSHGVIAPVRTRTTLLSPIKTDSGPWNPMHERMRKYGRPLTALDEELVSTCGAALLNDLRSTLARRKIDYTNIRSCYDFQTAMSGIDGDETINSIKRKSSPGFPWVFKTSSGTGKKQIFGNDGEFLFDTPLAVELEEKVKEVIDLAKQGVRYSHVFVDALKDERKPREKAHKTRAFSGCPLEYLAVCKMYFQGIVSVLTKCKNETHISVGTNVYSKDWDFMARYLKSKSDGFVAGDFEGFDSSQLVPILREIGNVFNGIARQFPDWKPEDDEVRLVLLQSLWHSIHINGGDVVMWGHALPSGHYLTAPYNSLYATMLFSMAFVILSRRNGTRMGPSMLASKFFKEFGFVAYGDDHICAVPKRYQSFFNQMTLEKVFLELGIGYTTEDKREIDVPIRSLDEIAYLKRSFVLDEERQQWIAPLTLDTVLETPSWIHRCDDPIEATVSNIEFALRELSLHSKQEWEKYAPVMLSEVTRLGRTTIFHDWADTRAFVLDDLSPDEIWNPTDLTM</sequence>
<dbReference type="EMBL" id="AF178440">
    <property type="protein sequence ID" value="AAF00472.1"/>
    <property type="molecule type" value="Genomic_RNA"/>
</dbReference>
<proteinExistence type="predicted"/>
<dbReference type="InterPro" id="IPR004004">
    <property type="entry name" value="Helic/Pol/Pept_Calicivir-typ"/>
</dbReference>
<keyword evidence="1" id="KW-0696">RNA-directed RNA polymerase</keyword>
<dbReference type="PRINTS" id="PR00918">
    <property type="entry name" value="CALICVIRUSNS"/>
</dbReference>
<keyword evidence="2" id="KW-0645">Protease</keyword>
<dbReference type="GO" id="GO:0006351">
    <property type="term" value="P:DNA-templated transcription"/>
    <property type="evidence" value="ECO:0007669"/>
    <property type="project" value="InterPro"/>
</dbReference>
<dbReference type="GO" id="GO:0006508">
    <property type="term" value="P:proteolysis"/>
    <property type="evidence" value="ECO:0007669"/>
    <property type="project" value="UniProtKB-KW"/>
</dbReference>
<evidence type="ECO:0000256" key="6">
    <source>
        <dbReference type="ARBA" id="ARBA00022801"/>
    </source>
</evidence>
<keyword evidence="4" id="KW-0548">Nucleotidyltransferase</keyword>
<evidence type="ECO:0000256" key="3">
    <source>
        <dbReference type="ARBA" id="ARBA00022679"/>
    </source>
</evidence>
<evidence type="ECO:0000259" key="12">
    <source>
        <dbReference type="PROSITE" id="PS51218"/>
    </source>
</evidence>
<keyword evidence="15" id="KW-1185">Reference proteome</keyword>
<dbReference type="MEROPS" id="C03.015"/>
<evidence type="ECO:0000256" key="4">
    <source>
        <dbReference type="ARBA" id="ARBA00022695"/>
    </source>
</evidence>
<feature type="non-terminal residue" evidence="14">
    <location>
        <position position="1"/>
    </location>
</feature>
<evidence type="ECO:0000256" key="2">
    <source>
        <dbReference type="ARBA" id="ARBA00022670"/>
    </source>
</evidence>
<evidence type="ECO:0000256" key="8">
    <source>
        <dbReference type="ARBA" id="ARBA00022840"/>
    </source>
</evidence>
<keyword evidence="8" id="KW-0067">ATP-binding</keyword>
<dbReference type="InterPro" id="IPR043504">
    <property type="entry name" value="Peptidase_S1_PA_chymotrypsin"/>
</dbReference>
<evidence type="ECO:0000259" key="11">
    <source>
        <dbReference type="PROSITE" id="PS50507"/>
    </source>
</evidence>
<dbReference type="GeneID" id="944344"/>
<dbReference type="KEGG" id="vg:944344"/>
<keyword evidence="5" id="KW-0547">Nucleotide-binding</keyword>
<keyword evidence="6" id="KW-0378">Hydrolase</keyword>
<evidence type="ECO:0000256" key="5">
    <source>
        <dbReference type="ARBA" id="ARBA00022741"/>
    </source>
</evidence>
<dbReference type="InterPro" id="IPR027417">
    <property type="entry name" value="P-loop_NTPase"/>
</dbReference>
<dbReference type="Gene3D" id="3.40.50.300">
    <property type="entry name" value="P-loop containing nucleotide triphosphate hydrolases"/>
    <property type="match status" value="1"/>
</dbReference>
<dbReference type="InterPro" id="IPR000605">
    <property type="entry name" value="Helicase_SF3_ssDNA/RNA_vir"/>
</dbReference>
<dbReference type="PROSITE" id="PS51218">
    <property type="entry name" value="SF3_HELICASE_2"/>
    <property type="match status" value="1"/>
</dbReference>
<evidence type="ECO:0000256" key="1">
    <source>
        <dbReference type="ARBA" id="ARBA00022484"/>
    </source>
</evidence>
<dbReference type="InterPro" id="IPR009003">
    <property type="entry name" value="Peptidase_S1_PA"/>
</dbReference>
<dbReference type="InterPro" id="IPR007094">
    <property type="entry name" value="RNA-dir_pol_PSvirus"/>
</dbReference>
<dbReference type="Pfam" id="PF00680">
    <property type="entry name" value="RdRP_1"/>
    <property type="match status" value="1"/>
</dbReference>
<dbReference type="InterPro" id="IPR014759">
    <property type="entry name" value="Helicase_SF3_ssRNA_vir"/>
</dbReference>
<feature type="transmembrane region" description="Helical" evidence="10">
    <location>
        <begin position="906"/>
        <end position="925"/>
    </location>
</feature>
<evidence type="ECO:0000256" key="10">
    <source>
        <dbReference type="SAM" id="Phobius"/>
    </source>
</evidence>
<dbReference type="InterPro" id="IPR001205">
    <property type="entry name" value="RNA-dir_pol_C"/>
</dbReference>
<evidence type="ECO:0000256" key="7">
    <source>
        <dbReference type="ARBA" id="ARBA00022807"/>
    </source>
</evidence>
<evidence type="ECO:0000313" key="14">
    <source>
        <dbReference type="EMBL" id="AAF00472.1"/>
    </source>
</evidence>
<dbReference type="GO" id="GO:0004197">
    <property type="term" value="F:cysteine-type endopeptidase activity"/>
    <property type="evidence" value="ECO:0007669"/>
    <property type="project" value="InterPro"/>
</dbReference>
<dbReference type="Pfam" id="PF00910">
    <property type="entry name" value="RNA_helicase"/>
    <property type="match status" value="1"/>
</dbReference>
<keyword evidence="10" id="KW-0472">Membrane</keyword>
<accession>Q9QEY6</accession>
<name>Q9QEY6_9VIRU</name>
<keyword evidence="9" id="KW-0693">Viral RNA replication</keyword>
<evidence type="ECO:0000259" key="13">
    <source>
        <dbReference type="PROSITE" id="PS51874"/>
    </source>
</evidence>
<evidence type="ECO:0000313" key="15">
    <source>
        <dbReference type="Proteomes" id="UP000204168"/>
    </source>
</evidence>
<dbReference type="CDD" id="cd23194">
    <property type="entry name" value="Dicistroviridae_RdRp"/>
    <property type="match status" value="1"/>
</dbReference>
<dbReference type="InterPro" id="IPR043502">
    <property type="entry name" value="DNA/RNA_pol_sf"/>
</dbReference>
<keyword evidence="7" id="KW-0788">Thiol protease</keyword>
<keyword evidence="10" id="KW-1133">Transmembrane helix</keyword>
<dbReference type="GO" id="GO:0003724">
    <property type="term" value="F:RNA helicase activity"/>
    <property type="evidence" value="ECO:0007669"/>
    <property type="project" value="InterPro"/>
</dbReference>
<dbReference type="InterPro" id="IPR043128">
    <property type="entry name" value="Rev_trsase/Diguanyl_cyclase"/>
</dbReference>
<protein>
    <submittedName>
        <fullName evidence="14">Nonstructural protein</fullName>
    </submittedName>
</protein>
<dbReference type="InterPro" id="IPR044067">
    <property type="entry name" value="PCV_3C_PRO"/>
</dbReference>
<dbReference type="SUPFAM" id="SSF50494">
    <property type="entry name" value="Trypsin-like serine proteases"/>
    <property type="match status" value="1"/>
</dbReference>
<dbReference type="PROSITE" id="PS50507">
    <property type="entry name" value="RDRP_SSRNA_POS"/>
    <property type="match status" value="1"/>
</dbReference>